<protein>
    <submittedName>
        <fullName evidence="1">Uncharacterized protein</fullName>
    </submittedName>
</protein>
<proteinExistence type="predicted"/>
<dbReference type="EMBL" id="KQ423290">
    <property type="protein sequence ID" value="KOF73128.1"/>
    <property type="molecule type" value="Genomic_DNA"/>
</dbReference>
<dbReference type="AlphaFoldDB" id="A0A0L8G8D3"/>
<reference evidence="1" key="1">
    <citation type="submission" date="2015-07" db="EMBL/GenBank/DDBJ databases">
        <title>MeaNS - Measles Nucleotide Surveillance Program.</title>
        <authorList>
            <person name="Tran T."/>
            <person name="Druce J."/>
        </authorList>
    </citation>
    <scope>NUCLEOTIDE SEQUENCE</scope>
    <source>
        <strain evidence="1">UCB-OBI-ISO-001</strain>
        <tissue evidence="1">Gonad</tissue>
    </source>
</reference>
<name>A0A0L8G8D3_OCTBM</name>
<gene>
    <name evidence="1" type="ORF">OCBIM_22038357mg</name>
</gene>
<accession>A0A0L8G8D3</accession>
<sequence length="53" mass="5912">MLNSNPSIGRKKKKYPAGCRAIGERIVYIKLCNTFKTENGFSVLGGRLKIKVI</sequence>
<dbReference type="EMBL" id="KQ423290">
    <property type="protein sequence ID" value="KOF73129.1"/>
    <property type="molecule type" value="Genomic_DNA"/>
</dbReference>
<dbReference type="EMBL" id="KQ423290">
    <property type="protein sequence ID" value="KOF73130.1"/>
    <property type="molecule type" value="Genomic_DNA"/>
</dbReference>
<evidence type="ECO:0000313" key="1">
    <source>
        <dbReference type="EMBL" id="KOF73128.1"/>
    </source>
</evidence>
<organism evidence="1">
    <name type="scientific">Octopus bimaculoides</name>
    <name type="common">California two-spotted octopus</name>
    <dbReference type="NCBI Taxonomy" id="37653"/>
    <lineage>
        <taxon>Eukaryota</taxon>
        <taxon>Metazoa</taxon>
        <taxon>Spiralia</taxon>
        <taxon>Lophotrochozoa</taxon>
        <taxon>Mollusca</taxon>
        <taxon>Cephalopoda</taxon>
        <taxon>Coleoidea</taxon>
        <taxon>Octopodiformes</taxon>
        <taxon>Octopoda</taxon>
        <taxon>Incirrata</taxon>
        <taxon>Octopodidae</taxon>
        <taxon>Octopus</taxon>
    </lineage>
</organism>